<organism evidence="1 2">
    <name type="scientific">Trapa natans</name>
    <name type="common">Water chestnut</name>
    <dbReference type="NCBI Taxonomy" id="22666"/>
    <lineage>
        <taxon>Eukaryota</taxon>
        <taxon>Viridiplantae</taxon>
        <taxon>Streptophyta</taxon>
        <taxon>Embryophyta</taxon>
        <taxon>Tracheophyta</taxon>
        <taxon>Spermatophyta</taxon>
        <taxon>Magnoliopsida</taxon>
        <taxon>eudicotyledons</taxon>
        <taxon>Gunneridae</taxon>
        <taxon>Pentapetalae</taxon>
        <taxon>rosids</taxon>
        <taxon>malvids</taxon>
        <taxon>Myrtales</taxon>
        <taxon>Lythraceae</taxon>
        <taxon>Trapa</taxon>
    </lineage>
</organism>
<dbReference type="Proteomes" id="UP001346149">
    <property type="component" value="Unassembled WGS sequence"/>
</dbReference>
<dbReference type="AlphaFoldDB" id="A0AAN7L1T4"/>
<reference evidence="1 2" key="1">
    <citation type="journal article" date="2023" name="Hortic Res">
        <title>Pangenome of water caltrop reveals structural variations and asymmetric subgenome divergence after allopolyploidization.</title>
        <authorList>
            <person name="Zhang X."/>
            <person name="Chen Y."/>
            <person name="Wang L."/>
            <person name="Yuan Y."/>
            <person name="Fang M."/>
            <person name="Shi L."/>
            <person name="Lu R."/>
            <person name="Comes H.P."/>
            <person name="Ma Y."/>
            <person name="Chen Y."/>
            <person name="Huang G."/>
            <person name="Zhou Y."/>
            <person name="Zheng Z."/>
            <person name="Qiu Y."/>
        </authorList>
    </citation>
    <scope>NUCLEOTIDE SEQUENCE [LARGE SCALE GENOMIC DNA]</scope>
    <source>
        <strain evidence="1">F231</strain>
    </source>
</reference>
<protein>
    <submittedName>
        <fullName evidence="1">Uncharacterized protein</fullName>
    </submittedName>
</protein>
<evidence type="ECO:0000313" key="2">
    <source>
        <dbReference type="Proteomes" id="UP001346149"/>
    </source>
</evidence>
<name>A0AAN7L1T4_TRANT</name>
<comment type="caution">
    <text evidence="1">The sequence shown here is derived from an EMBL/GenBank/DDBJ whole genome shotgun (WGS) entry which is preliminary data.</text>
</comment>
<keyword evidence="2" id="KW-1185">Reference proteome</keyword>
<proteinExistence type="predicted"/>
<accession>A0AAN7L1T4</accession>
<dbReference type="EMBL" id="JAXQNO010000018">
    <property type="protein sequence ID" value="KAK4776955.1"/>
    <property type="molecule type" value="Genomic_DNA"/>
</dbReference>
<evidence type="ECO:0000313" key="1">
    <source>
        <dbReference type="EMBL" id="KAK4776955.1"/>
    </source>
</evidence>
<gene>
    <name evidence="1" type="ORF">SAY86_005643</name>
</gene>
<sequence length="117" mass="12498">MQEAEGLGLSELAVDSILTSPAPAPHQVKRRISDYKNSFSCGKLSDPRHKDRIPRVDAVVVDEELVGSQEAHGCGAKILHGEDINQCEYEGRGTGGGGQGKGHEHMITLGHLLCSLV</sequence>